<evidence type="ECO:0000313" key="1">
    <source>
        <dbReference type="EMBL" id="KAJ2992648.1"/>
    </source>
</evidence>
<dbReference type="EMBL" id="JANSHE010002348">
    <property type="protein sequence ID" value="KAJ2992648.1"/>
    <property type="molecule type" value="Genomic_DNA"/>
</dbReference>
<name>A0ACC1PHE5_9APHY</name>
<gene>
    <name evidence="1" type="ORF">NUW54_g7884</name>
</gene>
<evidence type="ECO:0000313" key="2">
    <source>
        <dbReference type="Proteomes" id="UP001144978"/>
    </source>
</evidence>
<protein>
    <submittedName>
        <fullName evidence="1">Uncharacterized protein</fullName>
    </submittedName>
</protein>
<organism evidence="1 2">
    <name type="scientific">Trametes sanguinea</name>
    <dbReference type="NCBI Taxonomy" id="158606"/>
    <lineage>
        <taxon>Eukaryota</taxon>
        <taxon>Fungi</taxon>
        <taxon>Dikarya</taxon>
        <taxon>Basidiomycota</taxon>
        <taxon>Agaricomycotina</taxon>
        <taxon>Agaricomycetes</taxon>
        <taxon>Polyporales</taxon>
        <taxon>Polyporaceae</taxon>
        <taxon>Trametes</taxon>
    </lineage>
</organism>
<comment type="caution">
    <text evidence="1">The sequence shown here is derived from an EMBL/GenBank/DDBJ whole genome shotgun (WGS) entry which is preliminary data.</text>
</comment>
<sequence>MSSASQSVQRLRPLFCPSPGAYAVIRLNPVEMVKHFGDANALEQAKALTPRFHLIYLSLDMALPFPGRPWYQFDVSPIAPKLRKEDAKRGITPAMCIPIYPNTVHPNGRPPLRPQGDFPFSNCYHWIENTTQLRVRARPEGFDETNVVRLSYDSMSDLEEIWTEDILAIISARRAAEAANSQALANDAAQAKGDANDYAAEIDGDLSPLPETLADDADRASVSSTSSASDEVFTDDVTRLGMIDIFGGPECDVDLVPLVDLWTSELSEHLKEEDIPGPEDLFAEC</sequence>
<reference evidence="1" key="1">
    <citation type="submission" date="2022-08" db="EMBL/GenBank/DDBJ databases">
        <title>Genome Sequence of Pycnoporus sanguineus.</title>
        <authorList>
            <person name="Buettner E."/>
        </authorList>
    </citation>
    <scope>NUCLEOTIDE SEQUENCE</scope>
    <source>
        <strain evidence="1">CG-C14</strain>
    </source>
</reference>
<proteinExistence type="predicted"/>
<accession>A0ACC1PHE5</accession>
<keyword evidence="2" id="KW-1185">Reference proteome</keyword>
<dbReference type="Proteomes" id="UP001144978">
    <property type="component" value="Unassembled WGS sequence"/>
</dbReference>